<organism evidence="2 3">
    <name type="scientific">Ceratina calcarata</name>
    <dbReference type="NCBI Taxonomy" id="156304"/>
    <lineage>
        <taxon>Eukaryota</taxon>
        <taxon>Metazoa</taxon>
        <taxon>Ecdysozoa</taxon>
        <taxon>Arthropoda</taxon>
        <taxon>Hexapoda</taxon>
        <taxon>Insecta</taxon>
        <taxon>Pterygota</taxon>
        <taxon>Neoptera</taxon>
        <taxon>Endopterygota</taxon>
        <taxon>Hymenoptera</taxon>
        <taxon>Apocrita</taxon>
        <taxon>Aculeata</taxon>
        <taxon>Apoidea</taxon>
        <taxon>Anthophila</taxon>
        <taxon>Apidae</taxon>
        <taxon>Ceratina</taxon>
        <taxon>Zadontomerus</taxon>
    </lineage>
</organism>
<dbReference type="PANTHER" id="PTHR28348:SF1">
    <property type="entry name" value="UPF0193 PROTEIN EVG1"/>
    <property type="match status" value="1"/>
</dbReference>
<gene>
    <name evidence="3" type="primary">LOC108625120</name>
</gene>
<proteinExistence type="predicted"/>
<dbReference type="InterPro" id="IPR007914">
    <property type="entry name" value="UPF0193"/>
</dbReference>
<protein>
    <submittedName>
        <fullName evidence="3">UPF0193 protein EVG1</fullName>
    </submittedName>
</protein>
<accession>A0AAJ7IZH2</accession>
<evidence type="ECO:0000256" key="1">
    <source>
        <dbReference type="SAM" id="MobiDB-lite"/>
    </source>
</evidence>
<dbReference type="GeneID" id="108625120"/>
<dbReference type="PANTHER" id="PTHR28348">
    <property type="entry name" value="UPF0193 PROTEIN EVG1"/>
    <property type="match status" value="1"/>
</dbReference>
<evidence type="ECO:0000313" key="3">
    <source>
        <dbReference type="RefSeq" id="XP_017880361.2"/>
    </source>
</evidence>
<dbReference type="Proteomes" id="UP000694925">
    <property type="component" value="Unplaced"/>
</dbReference>
<dbReference type="Pfam" id="PF05250">
    <property type="entry name" value="UPF0193"/>
    <property type="match status" value="1"/>
</dbReference>
<feature type="compositionally biased region" description="Basic and acidic residues" evidence="1">
    <location>
        <begin position="250"/>
        <end position="260"/>
    </location>
</feature>
<reference evidence="3" key="1">
    <citation type="submission" date="2025-08" db="UniProtKB">
        <authorList>
            <consortium name="RefSeq"/>
        </authorList>
    </citation>
    <scope>IDENTIFICATION</scope>
    <source>
        <tissue evidence="3">Whole body</tissue>
    </source>
</reference>
<feature type="region of interest" description="Disordered" evidence="1">
    <location>
        <begin position="250"/>
        <end position="272"/>
    </location>
</feature>
<sequence>MLVMVYDTSQAFQFCTMNRLRFITSPKQVPLEPFIDNKGSCKMDRRYQKVEMGVGAFHHPPRAKYSEDTKNLIKLLMEESKVSMMRRKSIQEAINRGESLPPVEEGLKRGSNKNNSQYQVLLPTVWKKRTQDMIVQSGAYEREQYRRLSPLRNKEKQKRHLACMMAYGKDMPETPREISSLYKSRRPPPRADTAELIDNLARGIQERMEFLSDMECLGMGKKYRPMIQQEIAGKLRLIESVDKQKSKEIRKEIRDLERPVPKPFPLGQLDDN</sequence>
<evidence type="ECO:0000313" key="2">
    <source>
        <dbReference type="Proteomes" id="UP000694925"/>
    </source>
</evidence>
<name>A0AAJ7IZH2_9HYME</name>
<dbReference type="RefSeq" id="XP_017880361.2">
    <property type="nucleotide sequence ID" value="XM_018024872.2"/>
</dbReference>
<dbReference type="KEGG" id="ccal:108625120"/>
<keyword evidence="2" id="KW-1185">Reference proteome</keyword>
<dbReference type="AlphaFoldDB" id="A0AAJ7IZH2"/>